<proteinExistence type="predicted"/>
<keyword evidence="2" id="KW-1185">Reference proteome</keyword>
<evidence type="ECO:0000313" key="1">
    <source>
        <dbReference type="EMBL" id="CAC5390770.1"/>
    </source>
</evidence>
<protein>
    <recommendedName>
        <fullName evidence="3">WSC domain-containing protein</fullName>
    </recommendedName>
</protein>
<dbReference type="AlphaFoldDB" id="A0A6J8C705"/>
<sequence>MEASGFRLLWVQLFFESNLTVLKNYMSNNTEVTSFWVGSFEALLPWIEIRGCYDISLIRNILNRDEYVAENSPFCQMKCMNRRYFAFIQKDETCVCFDEHEVVKRESDNASFCQECTNQGDCSSNAIVYKGDGRRADTSTYLQFAKYRSSCEENHFSYPLLHSVNPVKLCNLFLEPGVDVLVGVYRQTLYIDNLEKTGNRSCETEY</sequence>
<evidence type="ECO:0008006" key="3">
    <source>
        <dbReference type="Google" id="ProtNLM"/>
    </source>
</evidence>
<name>A0A6J8C705_MYTCO</name>
<dbReference type="Proteomes" id="UP000507470">
    <property type="component" value="Unassembled WGS sequence"/>
</dbReference>
<organism evidence="1 2">
    <name type="scientific">Mytilus coruscus</name>
    <name type="common">Sea mussel</name>
    <dbReference type="NCBI Taxonomy" id="42192"/>
    <lineage>
        <taxon>Eukaryota</taxon>
        <taxon>Metazoa</taxon>
        <taxon>Spiralia</taxon>
        <taxon>Lophotrochozoa</taxon>
        <taxon>Mollusca</taxon>
        <taxon>Bivalvia</taxon>
        <taxon>Autobranchia</taxon>
        <taxon>Pteriomorphia</taxon>
        <taxon>Mytilida</taxon>
        <taxon>Mytiloidea</taxon>
        <taxon>Mytilidae</taxon>
        <taxon>Mytilinae</taxon>
        <taxon>Mytilus</taxon>
    </lineage>
</organism>
<evidence type="ECO:0000313" key="2">
    <source>
        <dbReference type="Proteomes" id="UP000507470"/>
    </source>
</evidence>
<gene>
    <name evidence="1" type="ORF">MCOR_25845</name>
</gene>
<dbReference type="OrthoDB" id="6124577at2759"/>
<reference evidence="1 2" key="1">
    <citation type="submission" date="2020-06" db="EMBL/GenBank/DDBJ databases">
        <authorList>
            <person name="Li R."/>
            <person name="Bekaert M."/>
        </authorList>
    </citation>
    <scope>NUCLEOTIDE SEQUENCE [LARGE SCALE GENOMIC DNA]</scope>
    <source>
        <strain evidence="2">wild</strain>
    </source>
</reference>
<accession>A0A6J8C705</accession>
<dbReference type="EMBL" id="CACVKT020004615">
    <property type="protein sequence ID" value="CAC5390770.1"/>
    <property type="molecule type" value="Genomic_DNA"/>
</dbReference>